<keyword evidence="7" id="KW-0496">Mitochondrion</keyword>
<dbReference type="FunCoup" id="A0A7M7REV9">
    <property type="interactions" value="764"/>
</dbReference>
<evidence type="ECO:0000256" key="10">
    <source>
        <dbReference type="SAM" id="MobiDB-lite"/>
    </source>
</evidence>
<evidence type="ECO:0000256" key="8">
    <source>
        <dbReference type="ARBA" id="ARBA00023136"/>
    </source>
</evidence>
<dbReference type="RefSeq" id="XP_786165.1">
    <property type="nucleotide sequence ID" value="XM_781072.4"/>
</dbReference>
<sequence length="162" mass="17501">MAAPIGSKNESPSSKIESQNNLHGKSDQSGSTNIKKIAFMVAVSGMAMLGGFGMTLAKTKRRHPSSFSKGIVPDPSVELHESGASLGMRALGWGTVWSIVGVGSFTFLFCKALGVKNVEELKTKFQSVAPAIRRNETEPEEVIIARFKEEILKDERTNSDTD</sequence>
<dbReference type="InParanoid" id="A0A7M7REV9"/>
<feature type="region of interest" description="Disordered" evidence="10">
    <location>
        <begin position="1"/>
        <end position="30"/>
    </location>
</feature>
<evidence type="ECO:0000256" key="9">
    <source>
        <dbReference type="ARBA" id="ARBA00045905"/>
    </source>
</evidence>
<evidence type="ECO:0000256" key="3">
    <source>
        <dbReference type="ARBA" id="ARBA00013934"/>
    </source>
</evidence>
<dbReference type="PANTHER" id="PTHR13141">
    <property type="entry name" value="TRANSMEMBRANE PROTEIN 242"/>
    <property type="match status" value="1"/>
</dbReference>
<evidence type="ECO:0000256" key="5">
    <source>
        <dbReference type="ARBA" id="ARBA00022792"/>
    </source>
</evidence>
<evidence type="ECO:0000256" key="11">
    <source>
        <dbReference type="SAM" id="Phobius"/>
    </source>
</evidence>
<evidence type="ECO:0000256" key="6">
    <source>
        <dbReference type="ARBA" id="ARBA00022989"/>
    </source>
</evidence>
<proteinExistence type="inferred from homology"/>
<evidence type="ECO:0000313" key="13">
    <source>
        <dbReference type="Proteomes" id="UP000007110"/>
    </source>
</evidence>
<dbReference type="AlphaFoldDB" id="A0A7M7REV9"/>
<dbReference type="OrthoDB" id="2378895at2759"/>
<keyword evidence="8 11" id="KW-0472">Membrane</keyword>
<evidence type="ECO:0000313" key="12">
    <source>
        <dbReference type="EnsemblMetazoa" id="XP_786165"/>
    </source>
</evidence>
<feature type="transmembrane region" description="Helical" evidence="11">
    <location>
        <begin position="90"/>
        <end position="109"/>
    </location>
</feature>
<comment type="subcellular location">
    <subcellularLocation>
        <location evidence="1">Mitochondrion inner membrane</location>
        <topology evidence="1">Multi-pass membrane protein</topology>
    </subcellularLocation>
</comment>
<keyword evidence="6 11" id="KW-1133">Transmembrane helix</keyword>
<evidence type="ECO:0000256" key="2">
    <source>
        <dbReference type="ARBA" id="ARBA00007570"/>
    </source>
</evidence>
<reference evidence="12" key="2">
    <citation type="submission" date="2021-01" db="UniProtKB">
        <authorList>
            <consortium name="EnsemblMetazoa"/>
        </authorList>
    </citation>
    <scope>IDENTIFICATION</scope>
</reference>
<dbReference type="Pfam" id="PF07096">
    <property type="entry name" value="DUF1358"/>
    <property type="match status" value="1"/>
</dbReference>
<keyword evidence="13" id="KW-1185">Reference proteome</keyword>
<dbReference type="PANTHER" id="PTHR13141:SF4">
    <property type="entry name" value="TRANSMEMBRANE PROTEIN 242"/>
    <property type="match status" value="1"/>
</dbReference>
<dbReference type="GeneID" id="581049"/>
<evidence type="ECO:0000256" key="7">
    <source>
        <dbReference type="ARBA" id="ARBA00023128"/>
    </source>
</evidence>
<organism evidence="12 13">
    <name type="scientific">Strongylocentrotus purpuratus</name>
    <name type="common">Purple sea urchin</name>
    <dbReference type="NCBI Taxonomy" id="7668"/>
    <lineage>
        <taxon>Eukaryota</taxon>
        <taxon>Metazoa</taxon>
        <taxon>Echinodermata</taxon>
        <taxon>Eleutherozoa</taxon>
        <taxon>Echinozoa</taxon>
        <taxon>Echinoidea</taxon>
        <taxon>Euechinoidea</taxon>
        <taxon>Echinacea</taxon>
        <taxon>Camarodonta</taxon>
        <taxon>Echinidea</taxon>
        <taxon>Strongylocentrotidae</taxon>
        <taxon>Strongylocentrotus</taxon>
    </lineage>
</organism>
<feature type="compositionally biased region" description="Polar residues" evidence="10">
    <location>
        <begin position="8"/>
        <end position="30"/>
    </location>
</feature>
<protein>
    <recommendedName>
        <fullName evidence="3">Transmembrane protein 242</fullName>
    </recommendedName>
</protein>
<dbReference type="GO" id="GO:0005743">
    <property type="term" value="C:mitochondrial inner membrane"/>
    <property type="evidence" value="ECO:0007669"/>
    <property type="project" value="UniProtKB-SubCell"/>
</dbReference>
<reference evidence="13" key="1">
    <citation type="submission" date="2015-02" db="EMBL/GenBank/DDBJ databases">
        <title>Genome sequencing for Strongylocentrotus purpuratus.</title>
        <authorList>
            <person name="Murali S."/>
            <person name="Liu Y."/>
            <person name="Vee V."/>
            <person name="English A."/>
            <person name="Wang M."/>
            <person name="Skinner E."/>
            <person name="Han Y."/>
            <person name="Muzny D.M."/>
            <person name="Worley K.C."/>
            <person name="Gibbs R.A."/>
        </authorList>
    </citation>
    <scope>NUCLEOTIDE SEQUENCE</scope>
</reference>
<keyword evidence="4 11" id="KW-0812">Transmembrane</keyword>
<dbReference type="Proteomes" id="UP000007110">
    <property type="component" value="Unassembled WGS sequence"/>
</dbReference>
<dbReference type="InterPro" id="IPR009792">
    <property type="entry name" value="TMEM242"/>
</dbReference>
<name>A0A7M7REV9_STRPU</name>
<accession>A0A7M7REV9</accession>
<dbReference type="OMA" id="NESPNSM"/>
<evidence type="ECO:0000256" key="4">
    <source>
        <dbReference type="ARBA" id="ARBA00022692"/>
    </source>
</evidence>
<feature type="transmembrane region" description="Helical" evidence="11">
    <location>
        <begin position="37"/>
        <end position="57"/>
    </location>
</feature>
<dbReference type="EnsemblMetazoa" id="XM_781072">
    <property type="protein sequence ID" value="XP_786165"/>
    <property type="gene ID" value="LOC581049"/>
</dbReference>
<dbReference type="KEGG" id="spu:581049"/>
<keyword evidence="5" id="KW-0999">Mitochondrion inner membrane</keyword>
<evidence type="ECO:0000256" key="1">
    <source>
        <dbReference type="ARBA" id="ARBA00004448"/>
    </source>
</evidence>
<comment type="function">
    <text evidence="9">Scaffold protein that participates in the c-ring assembly of mitochondrial ATP synthase (F(1)F(0) ATP synthase or complex V) by facilitating the membrane insertion and oligomer formation of the subunit c/ATP5MC3. Participates in the incorporation of the c-ring into vestigial complexes. Additionally influences the incorporation of subunits MT-ATP6, MT-ATP8, ATP5MJ, and ATP5MK in the ATP synthase.</text>
</comment>
<comment type="similarity">
    <text evidence="2">Belongs to the TMEM242 family.</text>
</comment>